<protein>
    <submittedName>
        <fullName evidence="11">DegQ family serine endoprotease</fullName>
    </submittedName>
</protein>
<evidence type="ECO:0000256" key="5">
    <source>
        <dbReference type="ARBA" id="ARBA00022764"/>
    </source>
</evidence>
<gene>
    <name evidence="11" type="ORF">EKD02_04135</name>
</gene>
<evidence type="ECO:0000256" key="4">
    <source>
        <dbReference type="ARBA" id="ARBA00022737"/>
    </source>
</evidence>
<keyword evidence="6" id="KW-0378">Hydrolase</keyword>
<dbReference type="InterPro" id="IPR001940">
    <property type="entry name" value="Peptidase_S1C"/>
</dbReference>
<evidence type="ECO:0000256" key="9">
    <source>
        <dbReference type="PIRSR" id="PIRSR611782-2"/>
    </source>
</evidence>
<proteinExistence type="predicted"/>
<dbReference type="PROSITE" id="PS50106">
    <property type="entry name" value="PDZ"/>
    <property type="match status" value="2"/>
</dbReference>
<dbReference type="InterPro" id="IPR009003">
    <property type="entry name" value="Peptidase_S1_PA"/>
</dbReference>
<dbReference type="InterPro" id="IPR001478">
    <property type="entry name" value="PDZ"/>
</dbReference>
<feature type="active site" description="Charge relay system" evidence="8">
    <location>
        <position position="178"/>
    </location>
</feature>
<dbReference type="GO" id="GO:0004252">
    <property type="term" value="F:serine-type endopeptidase activity"/>
    <property type="evidence" value="ECO:0007669"/>
    <property type="project" value="InterPro"/>
</dbReference>
<dbReference type="GO" id="GO:0042597">
    <property type="term" value="C:periplasmic space"/>
    <property type="evidence" value="ECO:0007669"/>
    <property type="project" value="UniProtKB-SubCell"/>
</dbReference>
<feature type="binding site" evidence="9">
    <location>
        <position position="148"/>
    </location>
    <ligand>
        <name>substrate</name>
    </ligand>
</feature>
<feature type="binding site" evidence="9">
    <location>
        <begin position="252"/>
        <end position="254"/>
    </location>
    <ligand>
        <name>substrate</name>
    </ligand>
</feature>
<dbReference type="Pfam" id="PF13365">
    <property type="entry name" value="Trypsin_2"/>
    <property type="match status" value="1"/>
</dbReference>
<dbReference type="PRINTS" id="PR00834">
    <property type="entry name" value="PROTEASES2C"/>
</dbReference>
<dbReference type="SMART" id="SM00228">
    <property type="entry name" value="PDZ"/>
    <property type="match status" value="2"/>
</dbReference>
<feature type="domain" description="PDZ" evidence="10">
    <location>
        <begin position="298"/>
        <end position="364"/>
    </location>
</feature>
<evidence type="ECO:0000256" key="3">
    <source>
        <dbReference type="ARBA" id="ARBA00022729"/>
    </source>
</evidence>
<dbReference type="SUPFAM" id="SSF50156">
    <property type="entry name" value="PDZ domain-like"/>
    <property type="match status" value="2"/>
</dbReference>
<keyword evidence="7" id="KW-0720">Serine protease</keyword>
<dbReference type="Gene3D" id="2.30.42.10">
    <property type="match status" value="2"/>
</dbReference>
<dbReference type="InterPro" id="IPR011782">
    <property type="entry name" value="Pept_S1C_Do"/>
</dbReference>
<comment type="subcellular location">
    <subcellularLocation>
        <location evidence="1">Periplasm</location>
    </subcellularLocation>
</comment>
<evidence type="ECO:0000256" key="6">
    <source>
        <dbReference type="ARBA" id="ARBA00022801"/>
    </source>
</evidence>
<dbReference type="InterPro" id="IPR041489">
    <property type="entry name" value="PDZ_6"/>
</dbReference>
<dbReference type="SUPFAM" id="SSF50494">
    <property type="entry name" value="Trypsin-like serine proteases"/>
    <property type="match status" value="1"/>
</dbReference>
<dbReference type="PANTHER" id="PTHR43343:SF3">
    <property type="entry name" value="PROTEASE DO-LIKE 8, CHLOROPLASTIC"/>
    <property type="match status" value="1"/>
</dbReference>
<feature type="binding site" evidence="9">
    <location>
        <position position="178"/>
    </location>
    <ligand>
        <name>substrate</name>
    </ligand>
</feature>
<dbReference type="NCBIfam" id="TIGR02037">
    <property type="entry name" value="degP_htrA_DO"/>
    <property type="match status" value="1"/>
</dbReference>
<evidence type="ECO:0000259" key="10">
    <source>
        <dbReference type="PROSITE" id="PS50106"/>
    </source>
</evidence>
<evidence type="ECO:0000256" key="7">
    <source>
        <dbReference type="ARBA" id="ARBA00022825"/>
    </source>
</evidence>
<comment type="caution">
    <text evidence="11">The sequence shown here is derived from an EMBL/GenBank/DDBJ whole genome shotgun (WGS) entry which is preliminary data.</text>
</comment>
<evidence type="ECO:0000313" key="11">
    <source>
        <dbReference type="EMBL" id="RTY38870.1"/>
    </source>
</evidence>
<keyword evidence="4" id="KW-0677">Repeat</keyword>
<dbReference type="AlphaFoldDB" id="A0A3S0LQB6"/>
<keyword evidence="2 11" id="KW-0645">Protease</keyword>
<dbReference type="PANTHER" id="PTHR43343">
    <property type="entry name" value="PEPTIDASE S12"/>
    <property type="match status" value="1"/>
</dbReference>
<dbReference type="Pfam" id="PF13180">
    <property type="entry name" value="PDZ_2"/>
    <property type="match status" value="1"/>
</dbReference>
<dbReference type="Pfam" id="PF17820">
    <property type="entry name" value="PDZ_6"/>
    <property type="match status" value="1"/>
</dbReference>
<name>A0A3S0LQB6_CHLPH</name>
<accession>A0A3S0LQB6</accession>
<feature type="binding site" evidence="9">
    <location>
        <position position="91"/>
    </location>
    <ligand>
        <name>substrate</name>
    </ligand>
</feature>
<evidence type="ECO:0000256" key="2">
    <source>
        <dbReference type="ARBA" id="ARBA00022670"/>
    </source>
</evidence>
<dbReference type="InterPro" id="IPR036034">
    <property type="entry name" value="PDZ_sf"/>
</dbReference>
<feature type="active site" description="Charge relay system" evidence="8">
    <location>
        <position position="254"/>
    </location>
</feature>
<dbReference type="EMBL" id="RXYK01000004">
    <property type="protein sequence ID" value="RTY38870.1"/>
    <property type="molecule type" value="Genomic_DNA"/>
</dbReference>
<dbReference type="Proteomes" id="UP000279908">
    <property type="component" value="Unassembled WGS sequence"/>
</dbReference>
<reference evidence="11 12" key="1">
    <citation type="submission" date="2018-12" db="EMBL/GenBank/DDBJ databases">
        <authorList>
            <person name="Lunina O.N."/>
            <person name="Grouzdev D.S."/>
            <person name="Gorlenko V.M."/>
            <person name="Savvichev A.S."/>
        </authorList>
    </citation>
    <scope>NUCLEOTIDE SEQUENCE [LARGE SCALE GENOMIC DNA]</scope>
    <source>
        <strain evidence="11 12">BrKhr-17</strain>
    </source>
</reference>
<evidence type="ECO:0000256" key="8">
    <source>
        <dbReference type="PIRSR" id="PIRSR611782-1"/>
    </source>
</evidence>
<keyword evidence="3" id="KW-0732">Signal</keyword>
<dbReference type="RefSeq" id="WP_126383904.1">
    <property type="nucleotide sequence ID" value="NZ_RXYK01000004.1"/>
</dbReference>
<organism evidence="11 12">
    <name type="scientific">Chlorobium phaeovibrioides</name>
    <dbReference type="NCBI Taxonomy" id="1094"/>
    <lineage>
        <taxon>Bacteria</taxon>
        <taxon>Pseudomonadati</taxon>
        <taxon>Chlorobiota</taxon>
        <taxon>Chlorobiia</taxon>
        <taxon>Chlorobiales</taxon>
        <taxon>Chlorobiaceae</taxon>
        <taxon>Chlorobium/Pelodictyon group</taxon>
        <taxon>Chlorobium</taxon>
    </lineage>
</organism>
<evidence type="ECO:0000256" key="1">
    <source>
        <dbReference type="ARBA" id="ARBA00004418"/>
    </source>
</evidence>
<keyword evidence="5" id="KW-0574">Periplasm</keyword>
<evidence type="ECO:0000313" key="12">
    <source>
        <dbReference type="Proteomes" id="UP000279908"/>
    </source>
</evidence>
<sequence>MKNMNTAKRNPILLVLAGILVGALFFSNLEFSFSGFNSPEGGSAALSGKPNYAQAKSESENFPALSLKSFNEAFVQIAESATPSVVTVYTEKKVSGRFTSPFDFFGHQFDDFFAPPGMRPREENSRVQKGMGSGVIVTGDGYILTNNHVVEGADTVSIRTFDNRKLTAEIIGTDPKTDLAVIKVTGLNLKPLVIGDSDRLRVGEWVIAIGSPLGENLARTVTQGIVSAKGRANVGLADYEDFIQTDAAINPGNSGGPLVNIQGELVGINTAIASRTGGFEGIGFAVPSNMARKVMTSLIESGTVTRGYLGVSIQDVDENIAKAMGLEKPEGALVGTVVAGGPAAGAGLKTGDVIVGFNGKKVSGSVPLRNRIAALAPGTSVKIDLLRDGKPLQRSLRLGLQPSAEAAGEAASAQPANSSLGFSASALSAEQARSLGISPTAGKVVVTAVSESSNAWRAGIRRGDLILAINRKPVESFAGYSASVSGIKKGELLFLLVERRGNKIYFAFNL</sequence>
<dbReference type="GO" id="GO:0006508">
    <property type="term" value="P:proteolysis"/>
    <property type="evidence" value="ECO:0007669"/>
    <property type="project" value="UniProtKB-KW"/>
</dbReference>
<dbReference type="InterPro" id="IPR051201">
    <property type="entry name" value="Chloro_Bact_Ser_Proteases"/>
</dbReference>
<feature type="domain" description="PDZ" evidence="10">
    <location>
        <begin position="424"/>
        <end position="501"/>
    </location>
</feature>
<dbReference type="Gene3D" id="2.40.10.120">
    <property type="match status" value="1"/>
</dbReference>
<feature type="active site" description="Charge relay system" evidence="8">
    <location>
        <position position="148"/>
    </location>
</feature>